<evidence type="ECO:0000256" key="1">
    <source>
        <dbReference type="SAM" id="MobiDB-lite"/>
    </source>
</evidence>
<comment type="caution">
    <text evidence="2">The sequence shown here is derived from an EMBL/GenBank/DDBJ whole genome shotgun (WGS) entry which is preliminary data.</text>
</comment>
<accession>A0AAD3XSE5</accession>
<organism evidence="2 3">
    <name type="scientific">Nepenthes gracilis</name>
    <name type="common">Slender pitcher plant</name>
    <dbReference type="NCBI Taxonomy" id="150966"/>
    <lineage>
        <taxon>Eukaryota</taxon>
        <taxon>Viridiplantae</taxon>
        <taxon>Streptophyta</taxon>
        <taxon>Embryophyta</taxon>
        <taxon>Tracheophyta</taxon>
        <taxon>Spermatophyta</taxon>
        <taxon>Magnoliopsida</taxon>
        <taxon>eudicotyledons</taxon>
        <taxon>Gunneridae</taxon>
        <taxon>Pentapetalae</taxon>
        <taxon>Caryophyllales</taxon>
        <taxon>Nepenthaceae</taxon>
        <taxon>Nepenthes</taxon>
    </lineage>
</organism>
<dbReference type="AlphaFoldDB" id="A0AAD3XSE5"/>
<evidence type="ECO:0000313" key="2">
    <source>
        <dbReference type="EMBL" id="GMH14490.1"/>
    </source>
</evidence>
<proteinExistence type="predicted"/>
<keyword evidence="3" id="KW-1185">Reference proteome</keyword>
<dbReference type="EMBL" id="BSYO01000014">
    <property type="protein sequence ID" value="GMH14490.1"/>
    <property type="molecule type" value="Genomic_DNA"/>
</dbReference>
<gene>
    <name evidence="2" type="ORF">Nepgr_016331</name>
</gene>
<feature type="region of interest" description="Disordered" evidence="1">
    <location>
        <begin position="1"/>
        <end position="24"/>
    </location>
</feature>
<protein>
    <submittedName>
        <fullName evidence="2">Uncharacterized protein</fullName>
    </submittedName>
</protein>
<sequence length="70" mass="7542">MLDLSNPKPAKSCEQFNGTQDLEQVGGDEFFNYDSMDSNEESDHIASGAIVVEAMEAKDNEAMGGDDPQA</sequence>
<reference evidence="2" key="1">
    <citation type="submission" date="2023-05" db="EMBL/GenBank/DDBJ databases">
        <title>Nepenthes gracilis genome sequencing.</title>
        <authorList>
            <person name="Fukushima K."/>
        </authorList>
    </citation>
    <scope>NUCLEOTIDE SEQUENCE</scope>
    <source>
        <strain evidence="2">SING2019-196</strain>
    </source>
</reference>
<dbReference type="Proteomes" id="UP001279734">
    <property type="component" value="Unassembled WGS sequence"/>
</dbReference>
<name>A0AAD3XSE5_NEPGR</name>
<evidence type="ECO:0000313" key="3">
    <source>
        <dbReference type="Proteomes" id="UP001279734"/>
    </source>
</evidence>